<keyword evidence="3" id="KW-1185">Reference proteome</keyword>
<dbReference type="EMBL" id="CAJPDT010000007">
    <property type="protein sequence ID" value="CAF9910724.1"/>
    <property type="molecule type" value="Genomic_DNA"/>
</dbReference>
<feature type="region of interest" description="Disordered" evidence="1">
    <location>
        <begin position="177"/>
        <end position="206"/>
    </location>
</feature>
<sequence length="206" mass="23479">METKPPKPPEGRSRLFDRTDEFYVNFHHTNYRQFEKYTFGLLNVVGYWAEAEIFGVVVLFEHEGGLGIAKAFLHPQKTSYAFQLSETQLQCFTDLSRPGDPAKNIGAETLLPFAQGPAARTELTFAHVEDPPLRIYKNEYDQPPVSHYPRRRRCVKSQDELPVSVCEALEIAKKRGWLDQRQVSPSTEKNAPLSKDDQPSVDEKGP</sequence>
<dbReference type="AlphaFoldDB" id="A0A8H3ESS2"/>
<feature type="compositionally biased region" description="Basic and acidic residues" evidence="1">
    <location>
        <begin position="194"/>
        <end position="206"/>
    </location>
</feature>
<protein>
    <submittedName>
        <fullName evidence="2">Uncharacterized protein</fullName>
    </submittedName>
</protein>
<dbReference type="Proteomes" id="UP000664534">
    <property type="component" value="Unassembled WGS sequence"/>
</dbReference>
<evidence type="ECO:0000313" key="3">
    <source>
        <dbReference type="Proteomes" id="UP000664534"/>
    </source>
</evidence>
<comment type="caution">
    <text evidence="2">The sequence shown here is derived from an EMBL/GenBank/DDBJ whole genome shotgun (WGS) entry which is preliminary data.</text>
</comment>
<reference evidence="2" key="1">
    <citation type="submission" date="2021-03" db="EMBL/GenBank/DDBJ databases">
        <authorList>
            <person name="Tagirdzhanova G."/>
        </authorList>
    </citation>
    <scope>NUCLEOTIDE SEQUENCE</scope>
</reference>
<evidence type="ECO:0000313" key="2">
    <source>
        <dbReference type="EMBL" id="CAF9910724.1"/>
    </source>
</evidence>
<accession>A0A8H3ESS2</accession>
<dbReference type="OrthoDB" id="5346581at2759"/>
<organism evidence="2 3">
    <name type="scientific">Imshaugia aleurites</name>
    <dbReference type="NCBI Taxonomy" id="172621"/>
    <lineage>
        <taxon>Eukaryota</taxon>
        <taxon>Fungi</taxon>
        <taxon>Dikarya</taxon>
        <taxon>Ascomycota</taxon>
        <taxon>Pezizomycotina</taxon>
        <taxon>Lecanoromycetes</taxon>
        <taxon>OSLEUM clade</taxon>
        <taxon>Lecanoromycetidae</taxon>
        <taxon>Lecanorales</taxon>
        <taxon>Lecanorineae</taxon>
        <taxon>Parmeliaceae</taxon>
        <taxon>Imshaugia</taxon>
    </lineage>
</organism>
<gene>
    <name evidence="2" type="ORF">IMSHALPRED_009298</name>
</gene>
<evidence type="ECO:0000256" key="1">
    <source>
        <dbReference type="SAM" id="MobiDB-lite"/>
    </source>
</evidence>
<name>A0A8H3ESS2_9LECA</name>
<proteinExistence type="predicted"/>